<dbReference type="GeneID" id="24270484"/>
<evidence type="ECO:0000256" key="8">
    <source>
        <dbReference type="SAM" id="MobiDB-lite"/>
    </source>
</evidence>
<keyword evidence="7 9" id="KW-0472">Membrane</keyword>
<feature type="transmembrane region" description="Helical" evidence="9">
    <location>
        <begin position="21"/>
        <end position="37"/>
    </location>
</feature>
<evidence type="ECO:0000256" key="4">
    <source>
        <dbReference type="ARBA" id="ARBA00022679"/>
    </source>
</evidence>
<gene>
    <name evidence="10" type="ORF">AK88_05170</name>
</gene>
<proteinExistence type="inferred from homology"/>
<comment type="similarity">
    <text evidence="2">Belongs to the dpy-19 family.</text>
</comment>
<name>A0A0D9QHM7_PLAFR</name>
<evidence type="ECO:0000313" key="11">
    <source>
        <dbReference type="Proteomes" id="UP000054561"/>
    </source>
</evidence>
<dbReference type="InterPro" id="IPR018732">
    <property type="entry name" value="Dpy-19/Dpy-19-like"/>
</dbReference>
<dbReference type="AlphaFoldDB" id="A0A0D9QHM7"/>
<dbReference type="OrthoDB" id="537915at2759"/>
<dbReference type="GO" id="GO:0005637">
    <property type="term" value="C:nuclear inner membrane"/>
    <property type="evidence" value="ECO:0007669"/>
    <property type="project" value="TreeGrafter"/>
</dbReference>
<feature type="transmembrane region" description="Helical" evidence="9">
    <location>
        <begin position="94"/>
        <end position="111"/>
    </location>
</feature>
<evidence type="ECO:0000256" key="2">
    <source>
        <dbReference type="ARBA" id="ARBA00008744"/>
    </source>
</evidence>
<dbReference type="Proteomes" id="UP000054561">
    <property type="component" value="Unassembled WGS sequence"/>
</dbReference>
<feature type="transmembrane region" description="Helical" evidence="9">
    <location>
        <begin position="161"/>
        <end position="178"/>
    </location>
</feature>
<accession>A0A0D9QHM7</accession>
<evidence type="ECO:0000256" key="6">
    <source>
        <dbReference type="ARBA" id="ARBA00022989"/>
    </source>
</evidence>
<dbReference type="PANTHER" id="PTHR31488:SF1">
    <property type="entry name" value="C-MANNOSYLTRANSFERASE DPY19L1"/>
    <property type="match status" value="1"/>
</dbReference>
<evidence type="ECO:0000256" key="3">
    <source>
        <dbReference type="ARBA" id="ARBA00022676"/>
    </source>
</evidence>
<dbReference type="OMA" id="NIYRCAS"/>
<keyword evidence="5 9" id="KW-0812">Transmembrane</keyword>
<evidence type="ECO:0000256" key="5">
    <source>
        <dbReference type="ARBA" id="ARBA00022692"/>
    </source>
</evidence>
<dbReference type="PANTHER" id="PTHR31488">
    <property type="entry name" value="DPY-19-LIKE 1, LIKE (H. SAPIENS)"/>
    <property type="match status" value="1"/>
</dbReference>
<evidence type="ECO:0000256" key="7">
    <source>
        <dbReference type="ARBA" id="ARBA00023136"/>
    </source>
</evidence>
<evidence type="ECO:0000313" key="10">
    <source>
        <dbReference type="EMBL" id="KJP85211.1"/>
    </source>
</evidence>
<reference evidence="10 11" key="1">
    <citation type="submission" date="2014-03" db="EMBL/GenBank/DDBJ databases">
        <title>The Genome Sequence of Plasmodium fragile nilgiri.</title>
        <authorList>
            <consortium name="The Broad Institute Genomics Platform"/>
            <consortium name="The Broad Institute Genome Sequencing Center for Infectious Disease"/>
            <person name="Neafsey D."/>
            <person name="Duraisingh M."/>
            <person name="Young S.K."/>
            <person name="Zeng Q."/>
            <person name="Gargeya S."/>
            <person name="Abouelleil A."/>
            <person name="Alvarado L."/>
            <person name="Chapman S.B."/>
            <person name="Gainer-Dewar J."/>
            <person name="Goldberg J."/>
            <person name="Griggs A."/>
            <person name="Gujja S."/>
            <person name="Hansen M."/>
            <person name="Howarth C."/>
            <person name="Imamovic A."/>
            <person name="Larimer J."/>
            <person name="Pearson M."/>
            <person name="Poon T.W."/>
            <person name="Priest M."/>
            <person name="Roberts A."/>
            <person name="Saif S."/>
            <person name="Shea T."/>
            <person name="Sykes S."/>
            <person name="Wortman J."/>
            <person name="Nusbaum C."/>
            <person name="Birren B."/>
        </authorList>
    </citation>
    <scope>NUCLEOTIDE SEQUENCE [LARGE SCALE GENOMIC DNA]</scope>
    <source>
        <strain evidence="11">nilgiri</strain>
    </source>
</reference>
<dbReference type="GO" id="GO:0000030">
    <property type="term" value="F:mannosyltransferase activity"/>
    <property type="evidence" value="ECO:0007669"/>
    <property type="project" value="TreeGrafter"/>
</dbReference>
<dbReference type="EMBL" id="KQ001741">
    <property type="protein sequence ID" value="KJP85211.1"/>
    <property type="molecule type" value="Genomic_DNA"/>
</dbReference>
<feature type="transmembrane region" description="Helical" evidence="9">
    <location>
        <begin position="227"/>
        <end position="247"/>
    </location>
</feature>
<comment type="subcellular location">
    <subcellularLocation>
        <location evidence="1">Membrane</location>
        <topology evidence="1">Multi-pass membrane protein</topology>
    </subcellularLocation>
</comment>
<keyword evidence="4" id="KW-0808">Transferase</keyword>
<dbReference type="VEuPathDB" id="PlasmoDB:AK88_05170"/>
<evidence type="ECO:0000256" key="1">
    <source>
        <dbReference type="ARBA" id="ARBA00004141"/>
    </source>
</evidence>
<protein>
    <submittedName>
        <fullName evidence="10">Uncharacterized protein</fullName>
    </submittedName>
</protein>
<sequence length="877" mass="101687">MPSPLLHRTPPHTHTYAQKRRTAYLVCLFLSSFLFFITWQFSVFVTLTHVVALFGLDLLGFDIQKELHSILVTLSCSYTCSLLVTFFPRYLMCTYLPFVLASLIITNAIYPRRGGNAHDGRREPVSNLKDVAPCQIDPSCTSPLQFFPHLRTKVGFILQKGFTSIMIFLLLRLTMVGMEKDDSHVMSLLKVRLHLSSHNFDSMIYSLGSEFNPFTKYMFNMIKETSLYDYFIFFNLILLLYVVNYVIHIWRARRGRNAKGGRSDKREKKDEQGGSDKLASYDKGVDVRFEIFHAQFLYLIIQFIFFAFLMLIISRLRVLALPLMCLLSSLVGSPHLLGDIYRVTRENLFHLGASKKNLSRLVIQAICLLECAYPFAKYFPTYEYVNLAGNAPVNLEKNMDLVLWLRQNLKEGEPIITDIPTSSFLRSTTNFKMVLNPQYEHVDMRRRVQDYYMFSSCLPFSDAKRYYYDKYKVRYFVSNIYRCASTSNQKLNAFSIAEFVGSDYARCTNKKSMKFCQRVLYDDRIYKTLFRNGKFSVIYFEPIDVMDDDSPYEQFDEGKYADIKFYTPWISRCIKTDSKCQKHIVDVARSYLDIMRCSKIGFTLYKFVERTFLEGRENAVSFKQGDLLSVGTHPSDEPPLLHPPSQGHSLDMLFHLAEFYDYDVRDVKKAGELYRRAIQLITFQNGLDGAYYPHAVVPSLVPFVPIAKRIQMITSYIYFLLDKDSSSSSGRADILHLYQNMDLLVVVAGSALDNGFYYEGGATRMKESPSRGESPNATNALNRSAAPQMNHPQDGQTIRRTFNEGDLDSAVTVLCENATYLYKIRRQNPKYNPIYKKMWSLAKRVSHMNECVLRNYYFFEGRQIGVLDYLAFFYLYR</sequence>
<keyword evidence="6 9" id="KW-1133">Transmembrane helix</keyword>
<dbReference type="RefSeq" id="XP_012338195.1">
    <property type="nucleotide sequence ID" value="XM_012482772.1"/>
</dbReference>
<organism evidence="10 11">
    <name type="scientific">Plasmodium fragile</name>
    <dbReference type="NCBI Taxonomy" id="5857"/>
    <lineage>
        <taxon>Eukaryota</taxon>
        <taxon>Sar</taxon>
        <taxon>Alveolata</taxon>
        <taxon>Apicomplexa</taxon>
        <taxon>Aconoidasida</taxon>
        <taxon>Haemosporida</taxon>
        <taxon>Plasmodiidae</taxon>
        <taxon>Plasmodium</taxon>
        <taxon>Plasmodium (Plasmodium)</taxon>
    </lineage>
</organism>
<dbReference type="Pfam" id="PF10034">
    <property type="entry name" value="Dpy19"/>
    <property type="match status" value="1"/>
</dbReference>
<evidence type="ECO:0000256" key="9">
    <source>
        <dbReference type="SAM" id="Phobius"/>
    </source>
</evidence>
<keyword evidence="3" id="KW-0328">Glycosyltransferase</keyword>
<feature type="transmembrane region" description="Helical" evidence="9">
    <location>
        <begin position="296"/>
        <end position="313"/>
    </location>
</feature>
<feature type="region of interest" description="Disordered" evidence="8">
    <location>
        <begin position="764"/>
        <end position="796"/>
    </location>
</feature>
<keyword evidence="11" id="KW-1185">Reference proteome</keyword>
<feature type="compositionally biased region" description="Polar residues" evidence="8">
    <location>
        <begin position="771"/>
        <end position="796"/>
    </location>
</feature>